<dbReference type="Proteomes" id="UP000475582">
    <property type="component" value="Unassembled WGS sequence"/>
</dbReference>
<dbReference type="AlphaFoldDB" id="A0A6L6PSR5"/>
<feature type="region of interest" description="Disordered" evidence="1">
    <location>
        <begin position="1"/>
        <end position="31"/>
    </location>
</feature>
<dbReference type="EMBL" id="WNKY01000080">
    <property type="protein sequence ID" value="MTV41902.1"/>
    <property type="molecule type" value="Genomic_DNA"/>
</dbReference>
<dbReference type="InterPro" id="IPR009492">
    <property type="entry name" value="TniQ"/>
</dbReference>
<dbReference type="RefSeq" id="WP_155468339.1">
    <property type="nucleotide sequence ID" value="NZ_WNKY01000080.1"/>
</dbReference>
<evidence type="ECO:0000313" key="3">
    <source>
        <dbReference type="EMBL" id="MTV41902.1"/>
    </source>
</evidence>
<name>A0A6L6PSR5_9BURK</name>
<protein>
    <recommendedName>
        <fullName evidence="2">TniQ domain-containing protein</fullName>
    </recommendedName>
</protein>
<evidence type="ECO:0000313" key="4">
    <source>
        <dbReference type="Proteomes" id="UP000475582"/>
    </source>
</evidence>
<feature type="compositionally biased region" description="Polar residues" evidence="1">
    <location>
        <begin position="1"/>
        <end position="12"/>
    </location>
</feature>
<organism evidence="3 4">
    <name type="scientific">Duganella radicis</name>
    <dbReference type="NCBI Taxonomy" id="551988"/>
    <lineage>
        <taxon>Bacteria</taxon>
        <taxon>Pseudomonadati</taxon>
        <taxon>Pseudomonadota</taxon>
        <taxon>Betaproteobacteria</taxon>
        <taxon>Burkholderiales</taxon>
        <taxon>Oxalobacteraceae</taxon>
        <taxon>Telluria group</taxon>
        <taxon>Duganella</taxon>
    </lineage>
</organism>
<feature type="compositionally biased region" description="Basic and acidic residues" evidence="1">
    <location>
        <begin position="16"/>
        <end position="26"/>
    </location>
</feature>
<accession>A0A6L6PSR5</accession>
<evidence type="ECO:0000259" key="2">
    <source>
        <dbReference type="Pfam" id="PF06527"/>
    </source>
</evidence>
<gene>
    <name evidence="3" type="ORF">GM676_30590</name>
</gene>
<comment type="caution">
    <text evidence="3">The sequence shown here is derived from an EMBL/GenBank/DDBJ whole genome shotgun (WGS) entry which is preliminary data.</text>
</comment>
<dbReference type="Pfam" id="PF06527">
    <property type="entry name" value="TniQ"/>
    <property type="match status" value="1"/>
</dbReference>
<dbReference type="OrthoDB" id="470139at2"/>
<evidence type="ECO:0000256" key="1">
    <source>
        <dbReference type="SAM" id="MobiDB-lite"/>
    </source>
</evidence>
<reference evidence="3 4" key="1">
    <citation type="submission" date="2019-11" db="EMBL/GenBank/DDBJ databases">
        <title>Type strains purchased from KCTC, JCM and DSMZ.</title>
        <authorList>
            <person name="Lu H."/>
        </authorList>
    </citation>
    <scope>NUCLEOTIDE SEQUENCE [LARGE SCALE GENOMIC DNA]</scope>
    <source>
        <strain evidence="3 4">KCTC 22382</strain>
    </source>
</reference>
<feature type="domain" description="TniQ" evidence="2">
    <location>
        <begin position="48"/>
        <end position="195"/>
    </location>
</feature>
<sequence>MTNIQIKSQTNKNSRKNSDRPEERPAEQSAVAPAIVPITRPMLGWLPEREYLFSLVSRNHAYWGYRAAADTVGVFFGTRKERALGPACSDVEYLVARTEGCLGSPIEIFQNHTLFRFYRLFMKPSEVKNLLAPSSTTAESQLKYPMALWNGLFTARHPLKACIECMEADLADLGMPYWRLSHQYPGVWICLAHKRILQRTSVKTSSQLRFNLHCPDADALEPPFVATDKTVLFSFARLIENLTDTKQEGVAAIAEFRLRFLAHLEAQGLLNSSKRLKAFDRSDVQQLCADFLHATNLLQELPECRSFPVSAVHAYYSLASYINGKSKIYPVLQLAIILWFRTLPFWCEADEAKWILRSL</sequence>
<keyword evidence="4" id="KW-1185">Reference proteome</keyword>
<proteinExistence type="predicted"/>